<gene>
    <name evidence="1" type="ORF">WISP_06115</name>
</gene>
<evidence type="ECO:0000313" key="1">
    <source>
        <dbReference type="EMBL" id="KAJ7427526.1"/>
    </source>
</evidence>
<sequence length="128" mass="14160">MSGPVLFSIFINYLDTGLEGILCKFTDDTKLGGAVDPLKGRNALQRDLDMLEDSAINNLMRFKREKCQILPLGWGNPGCSYRLENEMLESSAMERDLGVLVDGKLNMSQQCPGSQEGQLCPGEHQAKH</sequence>
<keyword evidence="2" id="KW-1185">Reference proteome</keyword>
<proteinExistence type="predicted"/>
<name>A0ABQ9DSU2_9PASS</name>
<reference evidence="1" key="1">
    <citation type="submission" date="2019-10" db="EMBL/GenBank/DDBJ databases">
        <authorList>
            <person name="Soares A.E.R."/>
            <person name="Aleixo A."/>
            <person name="Schneider P."/>
            <person name="Miyaki C.Y."/>
            <person name="Schneider M.P."/>
            <person name="Mello C."/>
            <person name="Vasconcelos A.T.R."/>
        </authorList>
    </citation>
    <scope>NUCLEOTIDE SEQUENCE</scope>
    <source>
        <tissue evidence="1">Muscle</tissue>
    </source>
</reference>
<evidence type="ECO:0000313" key="2">
    <source>
        <dbReference type="Proteomes" id="UP001145742"/>
    </source>
</evidence>
<dbReference type="EMBL" id="WHWB01031947">
    <property type="protein sequence ID" value="KAJ7427526.1"/>
    <property type="molecule type" value="Genomic_DNA"/>
</dbReference>
<protein>
    <submittedName>
        <fullName evidence="1">Rna-directed dna polymerase from mobile element jockey-like</fullName>
    </submittedName>
</protein>
<accession>A0ABQ9DSU2</accession>
<organism evidence="1 2">
    <name type="scientific">Willisornis vidua</name>
    <name type="common">Xingu scale-backed antbird</name>
    <dbReference type="NCBI Taxonomy" id="1566151"/>
    <lineage>
        <taxon>Eukaryota</taxon>
        <taxon>Metazoa</taxon>
        <taxon>Chordata</taxon>
        <taxon>Craniata</taxon>
        <taxon>Vertebrata</taxon>
        <taxon>Euteleostomi</taxon>
        <taxon>Archelosauria</taxon>
        <taxon>Archosauria</taxon>
        <taxon>Dinosauria</taxon>
        <taxon>Saurischia</taxon>
        <taxon>Theropoda</taxon>
        <taxon>Coelurosauria</taxon>
        <taxon>Aves</taxon>
        <taxon>Neognathae</taxon>
        <taxon>Neoaves</taxon>
        <taxon>Telluraves</taxon>
        <taxon>Australaves</taxon>
        <taxon>Passeriformes</taxon>
        <taxon>Thamnophilidae</taxon>
        <taxon>Willisornis</taxon>
    </lineage>
</organism>
<dbReference type="PANTHER" id="PTHR33332">
    <property type="entry name" value="REVERSE TRANSCRIPTASE DOMAIN-CONTAINING PROTEIN"/>
    <property type="match status" value="1"/>
</dbReference>
<comment type="caution">
    <text evidence="1">The sequence shown here is derived from an EMBL/GenBank/DDBJ whole genome shotgun (WGS) entry which is preliminary data.</text>
</comment>
<dbReference type="Proteomes" id="UP001145742">
    <property type="component" value="Unassembled WGS sequence"/>
</dbReference>